<keyword evidence="1" id="KW-0805">Transcription regulation</keyword>
<evidence type="ECO:0000256" key="4">
    <source>
        <dbReference type="SAM" id="MobiDB-lite"/>
    </source>
</evidence>
<gene>
    <name evidence="6" type="ORF">MCOS_LOCUS1720</name>
</gene>
<protein>
    <recommendedName>
        <fullName evidence="5">ARID domain-containing protein</fullName>
    </recommendedName>
</protein>
<dbReference type="PROSITE" id="PS51011">
    <property type="entry name" value="ARID"/>
    <property type="match status" value="1"/>
</dbReference>
<proteinExistence type="predicted"/>
<dbReference type="SMART" id="SM01014">
    <property type="entry name" value="ARID"/>
    <property type="match status" value="1"/>
</dbReference>
<dbReference type="Proteomes" id="UP000267029">
    <property type="component" value="Unassembled WGS sequence"/>
</dbReference>
<dbReference type="GO" id="GO:0003677">
    <property type="term" value="F:DNA binding"/>
    <property type="evidence" value="ECO:0007669"/>
    <property type="project" value="InterPro"/>
</dbReference>
<feature type="compositionally biased region" description="Pro residues" evidence="4">
    <location>
        <begin position="765"/>
        <end position="777"/>
    </location>
</feature>
<dbReference type="PANTHER" id="PTHR22970:SF14">
    <property type="entry name" value="AT-RICH INTERACTIVE DOMAIN-CONTAINING PROTEIN 2"/>
    <property type="match status" value="1"/>
</dbReference>
<dbReference type="OrthoDB" id="1938591at2759"/>
<dbReference type="SUPFAM" id="SSF46774">
    <property type="entry name" value="ARID-like"/>
    <property type="match status" value="1"/>
</dbReference>
<feature type="region of interest" description="Disordered" evidence="4">
    <location>
        <begin position="1055"/>
        <end position="1085"/>
    </location>
</feature>
<dbReference type="InterPro" id="IPR036431">
    <property type="entry name" value="ARID_dom_sf"/>
</dbReference>
<dbReference type="Pfam" id="PF01388">
    <property type="entry name" value="ARID"/>
    <property type="match status" value="1"/>
</dbReference>
<evidence type="ECO:0000256" key="1">
    <source>
        <dbReference type="ARBA" id="ARBA00023015"/>
    </source>
</evidence>
<organism evidence="6 7">
    <name type="scientific">Mesocestoides corti</name>
    <name type="common">Flatworm</name>
    <dbReference type="NCBI Taxonomy" id="53468"/>
    <lineage>
        <taxon>Eukaryota</taxon>
        <taxon>Metazoa</taxon>
        <taxon>Spiralia</taxon>
        <taxon>Lophotrochozoa</taxon>
        <taxon>Platyhelminthes</taxon>
        <taxon>Cestoda</taxon>
        <taxon>Eucestoda</taxon>
        <taxon>Cyclophyllidea</taxon>
        <taxon>Mesocestoididae</taxon>
        <taxon>Mesocestoides</taxon>
    </lineage>
</organism>
<dbReference type="InterPro" id="IPR052406">
    <property type="entry name" value="Chromatin_Remodeling_Comp"/>
</dbReference>
<feature type="region of interest" description="Disordered" evidence="4">
    <location>
        <begin position="865"/>
        <end position="885"/>
    </location>
</feature>
<feature type="compositionally biased region" description="Pro residues" evidence="4">
    <location>
        <begin position="726"/>
        <end position="752"/>
    </location>
</feature>
<feature type="compositionally biased region" description="Polar residues" evidence="4">
    <location>
        <begin position="865"/>
        <end position="881"/>
    </location>
</feature>
<feature type="compositionally biased region" description="Pro residues" evidence="4">
    <location>
        <begin position="1070"/>
        <end position="1085"/>
    </location>
</feature>
<accession>A0A0R3U4X0</accession>
<keyword evidence="7" id="KW-1185">Reference proteome</keyword>
<feature type="region of interest" description="Disordered" evidence="4">
    <location>
        <begin position="691"/>
        <end position="831"/>
    </location>
</feature>
<reference evidence="6 7" key="1">
    <citation type="submission" date="2018-10" db="EMBL/GenBank/DDBJ databases">
        <authorList>
            <consortium name="Pathogen Informatics"/>
        </authorList>
    </citation>
    <scope>NUCLEOTIDE SEQUENCE [LARGE SCALE GENOMIC DNA]</scope>
</reference>
<sequence length="1388" mass="152145">MTRALLSVCSNFSKSFTYRRFHSSLPTIRGAPVNLFALFTAVVQHGGYAKVTEKNLWESVSRAIGCPSACVNYSIALRRVYCQYLVAFENESFPHLRGDSIWSQLQDEFQEGSGDMFTPPSVEKMLGIVNPIPAPIHSGMQRSATHIGFSVRDPYLNMRYPQDFNRFSPAYDQLTPSQQWEELYSRPHPDNAFDLRHLSVLETAEKSLMSGLPNEIDLSLNSILFLSAVVHPSLATPLRLSSTRNLLQLMLATVGVYEDGKYFDSPASLRPLFETQPSASNLDFNKFWQDVAGCWVNSSLREDAFLYREHSVPMVHDAETAGYRVVPPPSPDSTYDLFSPSSSHSTHLFGDSLGSNIHLTRVLTVATTLVNCVTPPYLPGLPPPLEEDDDEIEQVMAFASVSGRRSSSYSSDTIGRPLRGRSLFPAPTVIPPLATWRDNARFLSSHPVAIRFAFLCAYARHSGLRQLGLQLVSALRYPLILTHPAPPPPTASVVPKPLHLNTFTGIELISVRFLVRCLLQSMDRCDLLSGLSLLTNLLRVPEGVNVECLFAGLPRSLWGRLIQLLCLSDLAVVCAVLEALYTATGMGSLACTRLWHAVASADDTVSERSPATVFTARRASIHLRPLIALLSLEGQSMGTGSLHRVKFASFQVMQRQPQPIIAQVPPPPVVQPPQAPLPQMMVAPSPMHPVYQHHLHYPQPHHPVQPPPPQYLPSTVHHPAQCYPISPLPGPHLAPSRPSPQVQPRPLSPHPPSSLASLLGTAAAPPRPPPVAPPTLCVPPQVANVKPEASSLSELTDRLQMPPPQMPPPRRTPSKLNPCGNGGGSPSRFSLVNGKSKLPNSSLRLIWPAVCSQGCLTCLAPPQTTVNSPVSTPTHPPQSNEKPPKSLLEEVLNAPSNKAATSPLASPRNGPPLVNGGGTVHHVAGGNGIKKELLSKCLSTKLLNGETTPIKKAHQQAKADVQQLVNGVAHDDGDEEKEEADLEKPKDTDDVETQEVVEKGLMEAATFLTHFLRFNRRVGFYYTRKRPRDFALRHRFLKDTGTDSSLVKRRRNLVKTEPHTDGTVVSPKPSSSPPPPSSSPPPPPPPVFTCEWGSCMQQFPSAKQISCHVYKFHLKPDLPPRVPTTPIERRCCQWTDCASSNLPRAPFALISHVLEQHCSPEELESRRRSMASPPAPPPLSSSQVPPPHPCPQPATPIRDQSGWVVIKEVETRRLQSDLWVSQVGFSGRYYNPGVGRIVPPPREGPVTKHLRVTAALILRNLAKHVPEARRVWLLVKFCSKCVCAVNGISMLPFHRWLLSETPLLCEIAMGTCPGASSLRTNDAGRIIASCLAICTSGNSYPFSPSLSSDFHDFYDLHTSGDDGDLGGDLSLLQRLELIRRRASVDLDA</sequence>
<keyword evidence="3" id="KW-0539">Nucleus</keyword>
<dbReference type="InterPro" id="IPR013087">
    <property type="entry name" value="Znf_C2H2_type"/>
</dbReference>
<dbReference type="STRING" id="53468.A0A0R3U4X0"/>
<dbReference type="SMART" id="SM00501">
    <property type="entry name" value="BRIGHT"/>
    <property type="match status" value="1"/>
</dbReference>
<dbReference type="InterPro" id="IPR001606">
    <property type="entry name" value="ARID_dom"/>
</dbReference>
<evidence type="ECO:0000313" key="7">
    <source>
        <dbReference type="Proteomes" id="UP000267029"/>
    </source>
</evidence>
<feature type="compositionally biased region" description="Pro residues" evidence="4">
    <location>
        <begin position="801"/>
        <end position="811"/>
    </location>
</feature>
<dbReference type="CDD" id="cd16100">
    <property type="entry name" value="ARID"/>
    <property type="match status" value="1"/>
</dbReference>
<evidence type="ECO:0000313" key="6">
    <source>
        <dbReference type="EMBL" id="VDD75717.1"/>
    </source>
</evidence>
<feature type="compositionally biased region" description="Pro residues" evidence="4">
    <location>
        <begin position="1173"/>
        <end position="1194"/>
    </location>
</feature>
<name>A0A0R3U4X0_MESCO</name>
<dbReference type="Gene3D" id="1.10.150.60">
    <property type="entry name" value="ARID DNA-binding domain"/>
    <property type="match status" value="1"/>
</dbReference>
<evidence type="ECO:0000256" key="3">
    <source>
        <dbReference type="ARBA" id="ARBA00023242"/>
    </source>
</evidence>
<dbReference type="EMBL" id="UXSR01000234">
    <property type="protein sequence ID" value="VDD75717.1"/>
    <property type="molecule type" value="Genomic_DNA"/>
</dbReference>
<dbReference type="PROSITE" id="PS00028">
    <property type="entry name" value="ZINC_FINGER_C2H2_1"/>
    <property type="match status" value="1"/>
</dbReference>
<evidence type="ECO:0000259" key="5">
    <source>
        <dbReference type="PROSITE" id="PS51011"/>
    </source>
</evidence>
<keyword evidence="2" id="KW-0804">Transcription</keyword>
<feature type="compositionally biased region" description="Acidic residues" evidence="4">
    <location>
        <begin position="972"/>
        <end position="981"/>
    </location>
</feature>
<feature type="compositionally biased region" description="Low complexity" evidence="4">
    <location>
        <begin position="753"/>
        <end position="764"/>
    </location>
</feature>
<feature type="region of interest" description="Disordered" evidence="4">
    <location>
        <begin position="1160"/>
        <end position="1197"/>
    </location>
</feature>
<evidence type="ECO:0000256" key="2">
    <source>
        <dbReference type="ARBA" id="ARBA00023163"/>
    </source>
</evidence>
<feature type="domain" description="ARID" evidence="5">
    <location>
        <begin position="1"/>
        <end position="93"/>
    </location>
</feature>
<feature type="region of interest" description="Disordered" evidence="4">
    <location>
        <begin position="969"/>
        <end position="990"/>
    </location>
</feature>
<dbReference type="PANTHER" id="PTHR22970">
    <property type="entry name" value="AT-RICH INTERACTIVE DOMAIN-CONTAINING PROTEIN 2"/>
    <property type="match status" value="1"/>
</dbReference>
<feature type="compositionally biased region" description="Pro residues" evidence="4">
    <location>
        <begin position="700"/>
        <end position="711"/>
    </location>
</feature>